<evidence type="ECO:0000313" key="4">
    <source>
        <dbReference type="Proteomes" id="UP000641454"/>
    </source>
</evidence>
<protein>
    <submittedName>
        <fullName evidence="3">DUF2157 domain-containing protein</fullName>
    </submittedName>
</protein>
<keyword evidence="4" id="KW-1185">Reference proteome</keyword>
<feature type="transmembrane region" description="Helical" evidence="1">
    <location>
        <begin position="132"/>
        <end position="153"/>
    </location>
</feature>
<dbReference type="AlphaFoldDB" id="A0A923MZI4"/>
<accession>A0A923MZI4</accession>
<keyword evidence="1" id="KW-1133">Transmembrane helix</keyword>
<comment type="caution">
    <text evidence="3">The sequence shown here is derived from an EMBL/GenBank/DDBJ whole genome shotgun (WGS) entry which is preliminary data.</text>
</comment>
<proteinExistence type="predicted"/>
<evidence type="ECO:0000313" key="3">
    <source>
        <dbReference type="EMBL" id="MBC5844561.1"/>
    </source>
</evidence>
<evidence type="ECO:0000259" key="2">
    <source>
        <dbReference type="Pfam" id="PF09925"/>
    </source>
</evidence>
<feature type="transmembrane region" description="Helical" evidence="1">
    <location>
        <begin position="244"/>
        <end position="261"/>
    </location>
</feature>
<dbReference type="Proteomes" id="UP000641454">
    <property type="component" value="Unassembled WGS sequence"/>
</dbReference>
<feature type="transmembrane region" description="Helical" evidence="1">
    <location>
        <begin position="108"/>
        <end position="126"/>
    </location>
</feature>
<keyword evidence="1" id="KW-0472">Membrane</keyword>
<feature type="transmembrane region" description="Helical" evidence="1">
    <location>
        <begin position="158"/>
        <end position="177"/>
    </location>
</feature>
<gene>
    <name evidence="3" type="ORF">H8R25_08945</name>
</gene>
<dbReference type="EMBL" id="JACRUL010000017">
    <property type="protein sequence ID" value="MBC5844561.1"/>
    <property type="molecule type" value="Genomic_DNA"/>
</dbReference>
<dbReference type="Pfam" id="PF09925">
    <property type="entry name" value="DUF2157"/>
    <property type="match status" value="1"/>
</dbReference>
<keyword evidence="1" id="KW-0812">Transmembrane</keyword>
<feature type="transmembrane region" description="Helical" evidence="1">
    <location>
        <begin position="219"/>
        <end position="238"/>
    </location>
</feature>
<dbReference type="RefSeq" id="WP_187018226.1">
    <property type="nucleotide sequence ID" value="NZ_JACRUK010000017.1"/>
</dbReference>
<organism evidence="3 4">
    <name type="scientific">Flavobacterium muglaense</name>
    <dbReference type="NCBI Taxonomy" id="2764716"/>
    <lineage>
        <taxon>Bacteria</taxon>
        <taxon>Pseudomonadati</taxon>
        <taxon>Bacteroidota</taxon>
        <taxon>Flavobacteriia</taxon>
        <taxon>Flavobacteriales</taxon>
        <taxon>Flavobacteriaceae</taxon>
        <taxon>Flavobacterium</taxon>
    </lineage>
</organism>
<feature type="transmembrane region" description="Helical" evidence="1">
    <location>
        <begin position="297"/>
        <end position="317"/>
    </location>
</feature>
<feature type="transmembrane region" description="Helical" evidence="1">
    <location>
        <begin position="189"/>
        <end position="207"/>
    </location>
</feature>
<name>A0A923MZI4_9FLAO</name>
<dbReference type="InterPro" id="IPR018677">
    <property type="entry name" value="DUF2157"/>
</dbReference>
<evidence type="ECO:0000256" key="1">
    <source>
        <dbReference type="SAM" id="Phobius"/>
    </source>
</evidence>
<reference evidence="3 4" key="1">
    <citation type="submission" date="2020-08" db="EMBL/GenBank/DDBJ databases">
        <title>Description of novel Flavobacterium F-392 isolate.</title>
        <authorList>
            <person name="Saticioglu I.B."/>
            <person name="Duman M."/>
            <person name="Altun S."/>
        </authorList>
    </citation>
    <scope>NUCLEOTIDE SEQUENCE [LARGE SCALE GENOMIC DNA]</scope>
    <source>
        <strain evidence="3 4">F-392</strain>
    </source>
</reference>
<feature type="domain" description="DUF2157" evidence="2">
    <location>
        <begin position="12"/>
        <end position="158"/>
    </location>
</feature>
<feature type="transmembrane region" description="Helical" evidence="1">
    <location>
        <begin position="268"/>
        <end position="291"/>
    </location>
</feature>
<sequence length="333" mass="38043">MKKFEEQATQGLLDKDLITTEQFDRIQGYRNLDLFSLHAELKLFLYVSVLMFTSGIGILIYQNIDSIGHIAILGLLLTITVACFYFCFKNSAGFHKMQTQFQNPIFDYLILAAVLLSCIFVGYLQFQYTVFGTHYGLATIVPTTIAFFCAYYFDNKSVLSIAITGLAAYIGLSVSPQSLVHNDFYQTTTLSYSAILLGVLLVAWTVYSSKTNLKKHFGLVFLTFALHIMSIACINNLFENYWGIFALILATSSFFFYFTSYEFKSVTLFVFTIIYAYIGLNIVLVTIFEFLNIDDDLFISLFFLVPFYFIGSIILFIRLIKQFNKNNSHDTIQ</sequence>
<feature type="transmembrane region" description="Helical" evidence="1">
    <location>
        <begin position="43"/>
        <end position="61"/>
    </location>
</feature>
<feature type="transmembrane region" description="Helical" evidence="1">
    <location>
        <begin position="67"/>
        <end position="88"/>
    </location>
</feature>